<dbReference type="EMBL" id="FNIM01000012">
    <property type="protein sequence ID" value="SDN73871.1"/>
    <property type="molecule type" value="Genomic_DNA"/>
</dbReference>
<reference evidence="2" key="1">
    <citation type="submission" date="2016-10" db="EMBL/GenBank/DDBJ databases">
        <authorList>
            <person name="Varghese N."/>
            <person name="Submissions S."/>
        </authorList>
    </citation>
    <scope>NUCLEOTIDE SEQUENCE [LARGE SCALE GENOMIC DNA]</scope>
    <source>
        <strain evidence="2">DSM 27982</strain>
    </source>
</reference>
<dbReference type="Proteomes" id="UP000198541">
    <property type="component" value="Unassembled WGS sequence"/>
</dbReference>
<organism evidence="1 2">
    <name type="scientific">Actinomyces ruminicola</name>
    <dbReference type="NCBI Taxonomy" id="332524"/>
    <lineage>
        <taxon>Bacteria</taxon>
        <taxon>Bacillati</taxon>
        <taxon>Actinomycetota</taxon>
        <taxon>Actinomycetes</taxon>
        <taxon>Actinomycetales</taxon>
        <taxon>Actinomycetaceae</taxon>
        <taxon>Actinomyces</taxon>
    </lineage>
</organism>
<evidence type="ECO:0000313" key="2">
    <source>
        <dbReference type="Proteomes" id="UP000198541"/>
    </source>
</evidence>
<name>A0A1H0DV62_9ACTO</name>
<proteinExistence type="predicted"/>
<keyword evidence="2" id="KW-1185">Reference proteome</keyword>
<evidence type="ECO:0000313" key="1">
    <source>
        <dbReference type="EMBL" id="SDN73871.1"/>
    </source>
</evidence>
<sequence length="84" mass="9736">MSTTPSPADRLERRLADLRRFGNEAAFVVEQLPQSYKKQFPHVGWVGIMRMRNLITHHRDRVNDDLMFHALATRVPTKLARLGP</sequence>
<accession>A0A1H0DV62</accession>
<dbReference type="RefSeq" id="WP_092537046.1">
    <property type="nucleotide sequence ID" value="NZ_FNIM01000012.1"/>
</dbReference>
<gene>
    <name evidence="1" type="ORF">SAMN05216355_11228</name>
</gene>
<dbReference type="AlphaFoldDB" id="A0A1H0DV62"/>
<protein>
    <recommendedName>
        <fullName evidence="3">DUF86 domain-containing protein</fullName>
    </recommendedName>
</protein>
<evidence type="ECO:0008006" key="3">
    <source>
        <dbReference type="Google" id="ProtNLM"/>
    </source>
</evidence>